<gene>
    <name evidence="4" type="ORF">DWW18_02890</name>
    <name evidence="5" type="ORF">DWZ68_00030</name>
</gene>
<dbReference type="NCBIfam" id="TIGR01845">
    <property type="entry name" value="outer_NodT"/>
    <property type="match status" value="1"/>
</dbReference>
<keyword evidence="2" id="KW-1134">Transmembrane beta strand</keyword>
<keyword evidence="2" id="KW-0449">Lipoprotein</keyword>
<accession>A0A415QRL3</accession>
<sequence length="460" mass="50480">MKQVIIYTICMGTLLSSCNIYKKYNRPDVDMEGLYRDPVSVNDTLVSDTTNMGNLPWEEVFTDPQLQKLIRQGLEQNSDLQTAILKVKEAEAGLMSSRLAYLPSLGLSPQGTVSSFDKAAATQIYSLPVVASWELDLFGKLTNAKRGAKATLLQSEAYKQAVQTQVISTIANTYYTLLMLDKQLAITEETAVLWQKSVETMKAMKEAGMVNEAAIAQSEANSYMIAASIPDLKKSIREAENSLSLLLKQAPQRIERGKLEDQSLPTLLNVGIPVQLLSNRPDVKSAEMALASTFYNTNQARSAFYPQISISGTLGWTNSSGSYITNPGKMIASAVGSLTQPIFNRGALTARLRVAKAQQEEALISFEQAILNAGSEVSNALVQYQTAQDKIEQREKQIFSLEKSVEYTQELLTLGTSTYLEVLTAQQSLLNAQLSGISDEFQRIQAVVNLYHALGGGRTK</sequence>
<evidence type="ECO:0000313" key="6">
    <source>
        <dbReference type="Proteomes" id="UP000283589"/>
    </source>
</evidence>
<evidence type="ECO:0000313" key="5">
    <source>
        <dbReference type="EMBL" id="RHM47406.1"/>
    </source>
</evidence>
<comment type="similarity">
    <text evidence="1 2">Belongs to the outer membrane factor (OMF) (TC 1.B.17) family.</text>
</comment>
<feature type="coiled-coil region" evidence="3">
    <location>
        <begin position="377"/>
        <end position="404"/>
    </location>
</feature>
<dbReference type="GO" id="GO:0015562">
    <property type="term" value="F:efflux transmembrane transporter activity"/>
    <property type="evidence" value="ECO:0007669"/>
    <property type="project" value="InterPro"/>
</dbReference>
<dbReference type="Gene3D" id="2.20.200.10">
    <property type="entry name" value="Outer membrane efflux proteins (OEP)"/>
    <property type="match status" value="1"/>
</dbReference>
<comment type="subcellular location">
    <subcellularLocation>
        <location evidence="2">Cell membrane</location>
        <topology evidence="2">Lipid-anchor</topology>
    </subcellularLocation>
</comment>
<evidence type="ECO:0000256" key="1">
    <source>
        <dbReference type="ARBA" id="ARBA00007613"/>
    </source>
</evidence>
<proteinExistence type="inferred from homology"/>
<dbReference type="InterPro" id="IPR010131">
    <property type="entry name" value="MdtP/NodT-like"/>
</dbReference>
<evidence type="ECO:0000256" key="2">
    <source>
        <dbReference type="RuleBase" id="RU362097"/>
    </source>
</evidence>
<dbReference type="Pfam" id="PF02321">
    <property type="entry name" value="OEP"/>
    <property type="match status" value="2"/>
</dbReference>
<dbReference type="PANTHER" id="PTHR30203:SF33">
    <property type="entry name" value="BLR4455 PROTEIN"/>
    <property type="match status" value="1"/>
</dbReference>
<evidence type="ECO:0000256" key="3">
    <source>
        <dbReference type="SAM" id="Coils"/>
    </source>
</evidence>
<organism evidence="5 7">
    <name type="scientific">Butyricimonas virosa</name>
    <dbReference type="NCBI Taxonomy" id="544645"/>
    <lineage>
        <taxon>Bacteria</taxon>
        <taxon>Pseudomonadati</taxon>
        <taxon>Bacteroidota</taxon>
        <taxon>Bacteroidia</taxon>
        <taxon>Bacteroidales</taxon>
        <taxon>Odoribacteraceae</taxon>
        <taxon>Butyricimonas</taxon>
    </lineage>
</organism>
<dbReference type="Proteomes" id="UP000286038">
    <property type="component" value="Unassembled WGS sequence"/>
</dbReference>
<dbReference type="Proteomes" id="UP000283589">
    <property type="component" value="Unassembled WGS sequence"/>
</dbReference>
<dbReference type="PANTHER" id="PTHR30203">
    <property type="entry name" value="OUTER MEMBRANE CATION EFFLUX PROTEIN"/>
    <property type="match status" value="1"/>
</dbReference>
<dbReference type="SUPFAM" id="SSF56954">
    <property type="entry name" value="Outer membrane efflux proteins (OEP)"/>
    <property type="match status" value="1"/>
</dbReference>
<reference evidence="6 7" key="1">
    <citation type="submission" date="2018-08" db="EMBL/GenBank/DDBJ databases">
        <title>A genome reference for cultivated species of the human gut microbiota.</title>
        <authorList>
            <person name="Zou Y."/>
            <person name="Xue W."/>
            <person name="Luo G."/>
        </authorList>
    </citation>
    <scope>NUCLEOTIDE SEQUENCE [LARGE SCALE GENOMIC DNA]</scope>
    <source>
        <strain evidence="4 6">AF14-49</strain>
        <strain evidence="5 7">AF34-33</strain>
    </source>
</reference>
<keyword evidence="2" id="KW-0812">Transmembrane</keyword>
<dbReference type="InterPro" id="IPR003423">
    <property type="entry name" value="OMP_efflux"/>
</dbReference>
<dbReference type="PROSITE" id="PS51257">
    <property type="entry name" value="PROKAR_LIPOPROTEIN"/>
    <property type="match status" value="1"/>
</dbReference>
<dbReference type="EMBL" id="QRZA01000002">
    <property type="protein sequence ID" value="RGV36374.1"/>
    <property type="molecule type" value="Genomic_DNA"/>
</dbReference>
<protein>
    <submittedName>
        <fullName evidence="5">TolC family protein</fullName>
    </submittedName>
</protein>
<evidence type="ECO:0000313" key="7">
    <source>
        <dbReference type="Proteomes" id="UP000286038"/>
    </source>
</evidence>
<dbReference type="AlphaFoldDB" id="A0A415QRL3"/>
<keyword evidence="3" id="KW-0175">Coiled coil</keyword>
<dbReference type="GO" id="GO:0005886">
    <property type="term" value="C:plasma membrane"/>
    <property type="evidence" value="ECO:0007669"/>
    <property type="project" value="UniProtKB-SubCell"/>
</dbReference>
<comment type="caution">
    <text evidence="5">The sequence shown here is derived from an EMBL/GenBank/DDBJ whole genome shotgun (WGS) entry which is preliminary data.</text>
</comment>
<evidence type="ECO:0000313" key="4">
    <source>
        <dbReference type="EMBL" id="RGV36374.1"/>
    </source>
</evidence>
<dbReference type="RefSeq" id="WP_118258696.1">
    <property type="nucleotide sequence ID" value="NZ_CABJDM010000001.1"/>
</dbReference>
<dbReference type="Gene3D" id="1.20.1600.10">
    <property type="entry name" value="Outer membrane efflux proteins (OEP)"/>
    <property type="match status" value="1"/>
</dbReference>
<name>A0A415QRL3_9BACT</name>
<keyword evidence="2" id="KW-0472">Membrane</keyword>
<keyword evidence="2" id="KW-0564">Palmitate</keyword>
<dbReference type="EMBL" id="QRPV01000001">
    <property type="protein sequence ID" value="RHM47406.1"/>
    <property type="molecule type" value="Genomic_DNA"/>
</dbReference>